<dbReference type="Proteomes" id="UP000006591">
    <property type="component" value="Chromosome 7"/>
</dbReference>
<dbReference type="SMART" id="SM00248">
    <property type="entry name" value="ANK"/>
    <property type="match status" value="3"/>
</dbReference>
<dbReference type="PROSITE" id="PS50297">
    <property type="entry name" value="ANK_REP_REGION"/>
    <property type="match status" value="1"/>
</dbReference>
<dbReference type="Pfam" id="PF12796">
    <property type="entry name" value="Ank_2"/>
    <property type="match status" value="1"/>
</dbReference>
<reference evidence="3" key="1">
    <citation type="submission" date="2015-04" db="UniProtKB">
        <authorList>
            <consortium name="EnsemblPlants"/>
        </authorList>
    </citation>
    <scope>IDENTIFICATION</scope>
    <source>
        <strain evidence="3">SL10</strain>
    </source>
</reference>
<dbReference type="PROSITE" id="PS50088">
    <property type="entry name" value="ANK_REPEAT"/>
    <property type="match status" value="1"/>
</dbReference>
<dbReference type="EnsemblPlants" id="ONIVA07G14830.1">
    <property type="protein sequence ID" value="ONIVA07G14830.1"/>
    <property type="gene ID" value="ONIVA07G14830"/>
</dbReference>
<feature type="repeat" description="ANK" evidence="1">
    <location>
        <begin position="96"/>
        <end position="118"/>
    </location>
</feature>
<name>A0A0E0I1J2_ORYNI</name>
<reference evidence="3" key="2">
    <citation type="submission" date="2018-04" db="EMBL/GenBank/DDBJ databases">
        <title>OnivRS2 (Oryza nivara Reference Sequence Version 2).</title>
        <authorList>
            <person name="Zhang J."/>
            <person name="Kudrna D."/>
            <person name="Lee S."/>
            <person name="Talag J."/>
            <person name="Rajasekar S."/>
            <person name="Welchert J."/>
            <person name="Hsing Y.-I."/>
            <person name="Wing R.A."/>
        </authorList>
    </citation>
    <scope>NUCLEOTIDE SEQUENCE [LARGE SCALE GENOMIC DNA]</scope>
    <source>
        <strain evidence="3">SL10</strain>
    </source>
</reference>
<dbReference type="SUPFAM" id="SSF48403">
    <property type="entry name" value="Ankyrin repeat"/>
    <property type="match status" value="1"/>
</dbReference>
<keyword evidence="4" id="KW-1185">Reference proteome</keyword>
<proteinExistence type="predicted"/>
<accession>A0A0E0I1J2</accession>
<dbReference type="InterPro" id="IPR036770">
    <property type="entry name" value="Ankyrin_rpt-contain_sf"/>
</dbReference>
<dbReference type="InterPro" id="IPR002110">
    <property type="entry name" value="Ankyrin_rpt"/>
</dbReference>
<dbReference type="AlphaFoldDB" id="A0A0E0I1J2"/>
<organism evidence="3">
    <name type="scientific">Oryza nivara</name>
    <name type="common">Indian wild rice</name>
    <name type="synonym">Oryza sativa f. spontanea</name>
    <dbReference type="NCBI Taxonomy" id="4536"/>
    <lineage>
        <taxon>Eukaryota</taxon>
        <taxon>Viridiplantae</taxon>
        <taxon>Streptophyta</taxon>
        <taxon>Embryophyta</taxon>
        <taxon>Tracheophyta</taxon>
        <taxon>Spermatophyta</taxon>
        <taxon>Magnoliopsida</taxon>
        <taxon>Liliopsida</taxon>
        <taxon>Poales</taxon>
        <taxon>Poaceae</taxon>
        <taxon>BOP clade</taxon>
        <taxon>Oryzoideae</taxon>
        <taxon>Oryzeae</taxon>
        <taxon>Oryzinae</taxon>
        <taxon>Oryza</taxon>
    </lineage>
</organism>
<dbReference type="eggNOG" id="KOG0504">
    <property type="taxonomic scope" value="Eukaryota"/>
</dbReference>
<protein>
    <submittedName>
        <fullName evidence="3">Uncharacterized protein</fullName>
    </submittedName>
</protein>
<feature type="region of interest" description="Disordered" evidence="2">
    <location>
        <begin position="31"/>
        <end position="51"/>
    </location>
</feature>
<evidence type="ECO:0000256" key="2">
    <source>
        <dbReference type="SAM" id="MobiDB-lite"/>
    </source>
</evidence>
<dbReference type="Gene3D" id="1.25.40.20">
    <property type="entry name" value="Ankyrin repeat-containing domain"/>
    <property type="match status" value="3"/>
</dbReference>
<dbReference type="PANTHER" id="PTHR24121:SF21">
    <property type="entry name" value="ANKYRIN REPEAT FAMILY PROTEIN"/>
    <property type="match status" value="1"/>
</dbReference>
<dbReference type="STRING" id="4536.A0A0E0I1J2"/>
<evidence type="ECO:0000256" key="1">
    <source>
        <dbReference type="PROSITE-ProRule" id="PRU00023"/>
    </source>
</evidence>
<evidence type="ECO:0000313" key="3">
    <source>
        <dbReference type="EnsemblPlants" id="ONIVA07G14830.1"/>
    </source>
</evidence>
<evidence type="ECO:0000313" key="4">
    <source>
        <dbReference type="Proteomes" id="UP000006591"/>
    </source>
</evidence>
<dbReference type="PANTHER" id="PTHR24121">
    <property type="entry name" value="NO MECHANORECEPTOR POTENTIAL C, ISOFORM D-RELATED"/>
    <property type="match status" value="1"/>
</dbReference>
<dbReference type="HOGENOM" id="CLU_1139519_0_0_1"/>
<dbReference type="Gramene" id="ONIVA07G14830.1">
    <property type="protein sequence ID" value="ONIVA07G14830.1"/>
    <property type="gene ID" value="ONIVA07G14830"/>
</dbReference>
<keyword evidence="1" id="KW-0040">ANK repeat</keyword>
<dbReference type="Pfam" id="PF00023">
    <property type="entry name" value="Ank"/>
    <property type="match status" value="2"/>
</dbReference>
<sequence>MAAATSGYEGPCTRGILDAARAGDVEMPAARVPSQRRRRRGVLPALPPRPGGGGLDAVRTCGGNTALHIAAGLGHAELALFLCHAERPLLELRNHAGETPLHLASKAGHARVVGNLLDVLVSPADDYAAAAAAARAVNRSGETALHEAARAGRPRGRDRVGDLAGVVSGDGASPLYLAAMEGHEGVVWRLLRRLPVGTMVSAASYAGPDGQTALHAAVLLRETGK</sequence>
<dbReference type="OMA" id="GHIRYIN"/>